<dbReference type="GO" id="GO:0006606">
    <property type="term" value="P:protein import into nucleus"/>
    <property type="evidence" value="ECO:0007669"/>
    <property type="project" value="TreeGrafter"/>
</dbReference>
<dbReference type="GO" id="GO:0031965">
    <property type="term" value="C:nuclear membrane"/>
    <property type="evidence" value="ECO:0007669"/>
    <property type="project" value="UniProtKB-SubCell"/>
</dbReference>
<dbReference type="Gene3D" id="1.20.190.50">
    <property type="match status" value="1"/>
</dbReference>
<keyword evidence="1 7" id="KW-0813">Transport</keyword>
<keyword evidence="6 7" id="KW-0539">Nucleus</keyword>
<dbReference type="Gene3D" id="1.10.3450.20">
    <property type="match status" value="1"/>
</dbReference>
<evidence type="ECO:0000256" key="5">
    <source>
        <dbReference type="ARBA" id="ARBA00023132"/>
    </source>
</evidence>
<comment type="caution">
    <text evidence="9">The sequence shown here is derived from an EMBL/GenBank/DDBJ whole genome shotgun (WGS) entry which is preliminary data.</text>
</comment>
<feature type="compositionally biased region" description="Polar residues" evidence="8">
    <location>
        <begin position="7"/>
        <end position="19"/>
    </location>
</feature>
<dbReference type="EMBL" id="MDYN01000002">
    <property type="protein sequence ID" value="OQD89917.1"/>
    <property type="molecule type" value="Genomic_DNA"/>
</dbReference>
<dbReference type="GO" id="GO:0000973">
    <property type="term" value="P:post-transcriptional tethering of RNA polymerase II gene DNA at nuclear periphery"/>
    <property type="evidence" value="ECO:0007669"/>
    <property type="project" value="TreeGrafter"/>
</dbReference>
<evidence type="ECO:0000313" key="10">
    <source>
        <dbReference type="Proteomes" id="UP000191672"/>
    </source>
</evidence>
<feature type="region of interest" description="Disordered" evidence="8">
    <location>
        <begin position="1"/>
        <end position="87"/>
    </location>
</feature>
<comment type="similarity">
    <text evidence="7">Belongs to the nucleoporin Nup84/Nup107 family.</text>
</comment>
<sequence>MAPLTRSARTASSGSNLFSQALPPPRQNEIISVEEEDQSESYDENEGSEDEEPTSEDQDEDMDEDMDGVNEEESETGSEESEPEPALQSVYEIPGKGQDTPLFTAAGAQEALHPLRRTADRVTRQIEAFADKLDQFKRKNTTDDFQNVQAAYKLVESYRDLAKNAIKEIQSQQTANRHRASYRASDIKSHEQIQRLQLEVDTWRLLLNLISIDDPASRASFKEGRQTAFQNLHRYSSDREIWEEFLNADQYGLECVVAMRWLEETSKTSTQDFDNLIAQMEERSERGQGLWSHGWLYTKEAIKGHKRLRAWPQPLESTDPGISRSLLSTDEQKPLVTKLDPDALTRQKRGLETQDEIYERATWLTCWKMLRQGENWTKIREWAEGRLEGWRAVSLCGSSVDDNAPKTTRFPTNDSHTRLMNSRAHDSWRTACAALTRSPNTDDFQRAVYSLLSGETDAASSVCRSWDDHLYVHFNSVVLQRYRGFCTQFQRKLSLAPNTPVVFTPEAPGHAELQKFFAYLRGVERVSGEARNPFRNIQAAILSKGYDSFFPALAQAVSQLSIAKFGKASIVPELAHSPVDESYLIAADDEEALKIATHTYIVASSMTYARADTHFFEQASVIIAGYIAILEEKCLFDLIPLYVSLLPTEMANSVFSKILIEIIDPEEKMQQVRLMRRYGIDVEAVLEVQWKWLSANVPTIDHSREVTGYSRVVRRPDGLRALVSPKTDLIGTSVADEDEKMIRCLEWFRVVDGQWDKICELGAWLYRKFFVADKLAAARELSLRMRLSDISIEKFGSDIISIPPQENLVEAPTPTSPSKKRNSLNSLHRRSISNSSNFGLVAAWYQCQRMSDLEVLTLGFDTVEQFAQIHEQISKTKRRRDSGAVTDMTDEMHECVGAMEEYLGAVVNDDWLITSTDADEEKDYDQIRTTYLPELVLDYHNAMHYASHCLERHDLLTQCMIVSVWVANFKHLTNAFTKSRRMAELVDALALSSKAMVNRNLEFQLSNKKRDPHFEKGQELKIWDVEIPKKEGETRLHNLQEM</sequence>
<evidence type="ECO:0000256" key="8">
    <source>
        <dbReference type="SAM" id="MobiDB-lite"/>
    </source>
</evidence>
<organism evidence="9 10">
    <name type="scientific">Penicillium antarcticum</name>
    <dbReference type="NCBI Taxonomy" id="416450"/>
    <lineage>
        <taxon>Eukaryota</taxon>
        <taxon>Fungi</taxon>
        <taxon>Dikarya</taxon>
        <taxon>Ascomycota</taxon>
        <taxon>Pezizomycotina</taxon>
        <taxon>Eurotiomycetes</taxon>
        <taxon>Eurotiomycetidae</taxon>
        <taxon>Eurotiales</taxon>
        <taxon>Aspergillaceae</taxon>
        <taxon>Penicillium</taxon>
    </lineage>
</organism>
<keyword evidence="3" id="KW-0653">Protein transport</keyword>
<keyword evidence="2" id="KW-0509">mRNA transport</keyword>
<comment type="subcellular location">
    <subcellularLocation>
        <location evidence="7">Nucleus</location>
        <location evidence="7">Nuclear pore complex</location>
    </subcellularLocation>
    <subcellularLocation>
        <location evidence="7">Nucleus membrane</location>
    </subcellularLocation>
</comment>
<protein>
    <recommendedName>
        <fullName evidence="7">Nuclear pore complex protein</fullName>
    </recommendedName>
</protein>
<dbReference type="AlphaFoldDB" id="A0A1V6QLP2"/>
<comment type="subunit">
    <text evidence="7">Part of the nuclear pore complex (NPC).</text>
</comment>
<reference evidence="10" key="1">
    <citation type="journal article" date="2017" name="Nat. Microbiol.">
        <title>Global analysis of biosynthetic gene clusters reveals vast potential of secondary metabolite production in Penicillium species.</title>
        <authorList>
            <person name="Nielsen J.C."/>
            <person name="Grijseels S."/>
            <person name="Prigent S."/>
            <person name="Ji B."/>
            <person name="Dainat J."/>
            <person name="Nielsen K.F."/>
            <person name="Frisvad J.C."/>
            <person name="Workman M."/>
            <person name="Nielsen J."/>
        </authorList>
    </citation>
    <scope>NUCLEOTIDE SEQUENCE [LARGE SCALE GENOMIC DNA]</scope>
    <source>
        <strain evidence="10">IBT 31811</strain>
    </source>
</reference>
<dbReference type="PANTHER" id="PTHR13003">
    <property type="entry name" value="NUP107-RELATED"/>
    <property type="match status" value="1"/>
</dbReference>
<comment type="function">
    <text evidence="7">Functions as a component of the nuclear pore complex (NPC).</text>
</comment>
<evidence type="ECO:0000256" key="7">
    <source>
        <dbReference type="RuleBase" id="RU365072"/>
    </source>
</evidence>
<evidence type="ECO:0000256" key="2">
    <source>
        <dbReference type="ARBA" id="ARBA00022816"/>
    </source>
</evidence>
<evidence type="ECO:0000313" key="9">
    <source>
        <dbReference type="EMBL" id="OQD89917.1"/>
    </source>
</evidence>
<feature type="region of interest" description="Disordered" evidence="8">
    <location>
        <begin position="806"/>
        <end position="826"/>
    </location>
</feature>
<keyword evidence="10" id="KW-1185">Reference proteome</keyword>
<dbReference type="Proteomes" id="UP000191672">
    <property type="component" value="Unassembled WGS sequence"/>
</dbReference>
<gene>
    <name evidence="9" type="ORF">PENANT_c002G04650</name>
</gene>
<name>A0A1V6QLP2_9EURO</name>
<dbReference type="GO" id="GO:0017056">
    <property type="term" value="F:structural constituent of nuclear pore"/>
    <property type="evidence" value="ECO:0007669"/>
    <property type="project" value="UniProtKB-UniRule"/>
</dbReference>
<keyword evidence="7" id="KW-0472">Membrane</keyword>
<evidence type="ECO:0000256" key="4">
    <source>
        <dbReference type="ARBA" id="ARBA00023010"/>
    </source>
</evidence>
<evidence type="ECO:0000256" key="6">
    <source>
        <dbReference type="ARBA" id="ARBA00023242"/>
    </source>
</evidence>
<dbReference type="GO" id="GO:0031080">
    <property type="term" value="C:nuclear pore outer ring"/>
    <property type="evidence" value="ECO:0007669"/>
    <property type="project" value="TreeGrafter"/>
</dbReference>
<proteinExistence type="inferred from homology"/>
<dbReference type="InterPro" id="IPR007252">
    <property type="entry name" value="Nup84/Nup107"/>
</dbReference>
<dbReference type="STRING" id="416450.A0A1V6QLP2"/>
<dbReference type="PANTHER" id="PTHR13003:SF2">
    <property type="entry name" value="NUCLEAR PORE COMPLEX PROTEIN NUP107"/>
    <property type="match status" value="1"/>
</dbReference>
<dbReference type="GO" id="GO:0006406">
    <property type="term" value="P:mRNA export from nucleus"/>
    <property type="evidence" value="ECO:0007669"/>
    <property type="project" value="TreeGrafter"/>
</dbReference>
<evidence type="ECO:0000256" key="3">
    <source>
        <dbReference type="ARBA" id="ARBA00022927"/>
    </source>
</evidence>
<feature type="compositionally biased region" description="Acidic residues" evidence="8">
    <location>
        <begin position="32"/>
        <end position="83"/>
    </location>
</feature>
<keyword evidence="4 7" id="KW-0811">Translocation</keyword>
<accession>A0A1V6QLP2</accession>
<dbReference type="Pfam" id="PF04121">
    <property type="entry name" value="Nup84_Nup100"/>
    <property type="match status" value="1"/>
</dbReference>
<keyword evidence="5 7" id="KW-0906">Nuclear pore complex</keyword>
<evidence type="ECO:0000256" key="1">
    <source>
        <dbReference type="ARBA" id="ARBA00022448"/>
    </source>
</evidence>